<keyword evidence="3" id="KW-1003">Cell membrane</keyword>
<feature type="transmembrane region" description="Helical" evidence="7">
    <location>
        <begin position="388"/>
        <end position="406"/>
    </location>
</feature>
<evidence type="ECO:0000313" key="9">
    <source>
        <dbReference type="EMBL" id="MDT0260786.1"/>
    </source>
</evidence>
<feature type="transmembrane region" description="Helical" evidence="7">
    <location>
        <begin position="181"/>
        <end position="203"/>
    </location>
</feature>
<feature type="transmembrane region" description="Helical" evidence="7">
    <location>
        <begin position="154"/>
        <end position="175"/>
    </location>
</feature>
<reference evidence="10" key="1">
    <citation type="submission" date="2023-07" db="EMBL/GenBank/DDBJ databases">
        <title>30 novel species of actinomycetes from the DSMZ collection.</title>
        <authorList>
            <person name="Nouioui I."/>
        </authorList>
    </citation>
    <scope>NUCLEOTIDE SEQUENCE [LARGE SCALE GENOMIC DNA]</scope>
    <source>
        <strain evidence="10">DSM 44399</strain>
    </source>
</reference>
<dbReference type="RefSeq" id="WP_311421938.1">
    <property type="nucleotide sequence ID" value="NZ_JAVREH010000004.1"/>
</dbReference>
<feature type="transmembrane region" description="Helical" evidence="7">
    <location>
        <begin position="287"/>
        <end position="308"/>
    </location>
</feature>
<dbReference type="InterPro" id="IPR020846">
    <property type="entry name" value="MFS_dom"/>
</dbReference>
<dbReference type="PANTHER" id="PTHR42718:SF46">
    <property type="entry name" value="BLR6921 PROTEIN"/>
    <property type="match status" value="1"/>
</dbReference>
<evidence type="ECO:0000256" key="2">
    <source>
        <dbReference type="ARBA" id="ARBA00022448"/>
    </source>
</evidence>
<feature type="transmembrane region" description="Helical" evidence="7">
    <location>
        <begin position="457"/>
        <end position="478"/>
    </location>
</feature>
<feature type="transmembrane region" description="Helical" evidence="7">
    <location>
        <begin position="323"/>
        <end position="342"/>
    </location>
</feature>
<feature type="transmembrane region" description="Helical" evidence="7">
    <location>
        <begin position="123"/>
        <end position="142"/>
    </location>
</feature>
<gene>
    <name evidence="9" type="ORF">RM423_05190</name>
</gene>
<name>A0ABU2J722_9ACTN</name>
<feature type="transmembrane region" description="Helical" evidence="7">
    <location>
        <begin position="247"/>
        <end position="266"/>
    </location>
</feature>
<evidence type="ECO:0000256" key="4">
    <source>
        <dbReference type="ARBA" id="ARBA00022692"/>
    </source>
</evidence>
<feature type="transmembrane region" description="Helical" evidence="7">
    <location>
        <begin position="64"/>
        <end position="82"/>
    </location>
</feature>
<keyword evidence="10" id="KW-1185">Reference proteome</keyword>
<evidence type="ECO:0000256" key="7">
    <source>
        <dbReference type="SAM" id="Phobius"/>
    </source>
</evidence>
<dbReference type="Gene3D" id="1.20.1250.20">
    <property type="entry name" value="MFS general substrate transporter like domains"/>
    <property type="match status" value="1"/>
</dbReference>
<dbReference type="PRINTS" id="PR01036">
    <property type="entry name" value="TCRTETB"/>
</dbReference>
<evidence type="ECO:0000256" key="1">
    <source>
        <dbReference type="ARBA" id="ARBA00004651"/>
    </source>
</evidence>
<keyword evidence="6 7" id="KW-0472">Membrane</keyword>
<evidence type="ECO:0000256" key="3">
    <source>
        <dbReference type="ARBA" id="ARBA00022475"/>
    </source>
</evidence>
<keyword evidence="4 7" id="KW-0812">Transmembrane</keyword>
<dbReference type="Pfam" id="PF07690">
    <property type="entry name" value="MFS_1"/>
    <property type="match status" value="1"/>
</dbReference>
<keyword evidence="2" id="KW-0813">Transport</keyword>
<dbReference type="CDD" id="cd17321">
    <property type="entry name" value="MFS_MMR_MDR_like"/>
    <property type="match status" value="1"/>
</dbReference>
<keyword evidence="5 7" id="KW-1133">Transmembrane helix</keyword>
<organism evidence="9 10">
    <name type="scientific">Jatrophihabitans lederbergiae</name>
    <dbReference type="NCBI Taxonomy" id="3075547"/>
    <lineage>
        <taxon>Bacteria</taxon>
        <taxon>Bacillati</taxon>
        <taxon>Actinomycetota</taxon>
        <taxon>Actinomycetes</taxon>
        <taxon>Jatrophihabitantales</taxon>
        <taxon>Jatrophihabitantaceae</taxon>
        <taxon>Jatrophihabitans</taxon>
    </lineage>
</organism>
<feature type="transmembrane region" description="Helical" evidence="7">
    <location>
        <begin position="27"/>
        <end position="52"/>
    </location>
</feature>
<sequence length="488" mass="50325">MTSYATDATGETPSEAPPFVWTSKYTWALFVLCLAQLIESLDITVVNVALPAIQSDVGFSESGLQWVVSAYTVLFGGFLLLGGRSGDLFGKRRVFTTGITVFALASLVTGVAGNAGLLSSGRALQGLSAAFVSPMTLAMIAATFPEGKARNKAFGVWGTTTGISTSVGVILGGLFTNGPGWRWIFFINLPIALLLLWGAKHYLPADGKRTSAKGFDVLGAILVTAGASLAVYACVQTQDHAWDSNRTLSLLIAALALLVAFVAYEAKVAKQPLVIFSIFHSRAVSGANVVAAFVGASLLAMFYCLSLYEQQVLGYSALKTGLSYLPLTGMLTACAFVAPALIPKIGIRAVILIGSSIATAGLIMFARITPGGGIWSDVILPSLVVSPGLALTFIPMNMAAISGVAPENMGFASGMANVTRTIGSAIGLAVIATLAASKTVEKVASGHRVVDATSTGFTFGFALCACLMAGAAVASVLLPGKSREPVSG</sequence>
<feature type="transmembrane region" description="Helical" evidence="7">
    <location>
        <begin position="349"/>
        <end position="368"/>
    </location>
</feature>
<protein>
    <submittedName>
        <fullName evidence="9">MFS transporter</fullName>
    </submittedName>
</protein>
<dbReference type="NCBIfam" id="TIGR00711">
    <property type="entry name" value="efflux_EmrB"/>
    <property type="match status" value="1"/>
</dbReference>
<dbReference type="SUPFAM" id="SSF103473">
    <property type="entry name" value="MFS general substrate transporter"/>
    <property type="match status" value="1"/>
</dbReference>
<feature type="transmembrane region" description="Helical" evidence="7">
    <location>
        <begin position="418"/>
        <end position="437"/>
    </location>
</feature>
<dbReference type="EMBL" id="JAVREH010000004">
    <property type="protein sequence ID" value="MDT0260786.1"/>
    <property type="molecule type" value="Genomic_DNA"/>
</dbReference>
<feature type="domain" description="Major facilitator superfamily (MFS) profile" evidence="8">
    <location>
        <begin position="28"/>
        <end position="483"/>
    </location>
</feature>
<dbReference type="InterPro" id="IPR004638">
    <property type="entry name" value="EmrB-like"/>
</dbReference>
<comment type="caution">
    <text evidence="9">The sequence shown here is derived from an EMBL/GenBank/DDBJ whole genome shotgun (WGS) entry which is preliminary data.</text>
</comment>
<comment type="subcellular location">
    <subcellularLocation>
        <location evidence="1">Cell membrane</location>
        <topology evidence="1">Multi-pass membrane protein</topology>
    </subcellularLocation>
</comment>
<dbReference type="PROSITE" id="PS50850">
    <property type="entry name" value="MFS"/>
    <property type="match status" value="1"/>
</dbReference>
<evidence type="ECO:0000256" key="6">
    <source>
        <dbReference type="ARBA" id="ARBA00023136"/>
    </source>
</evidence>
<feature type="transmembrane region" description="Helical" evidence="7">
    <location>
        <begin position="94"/>
        <end position="117"/>
    </location>
</feature>
<feature type="transmembrane region" description="Helical" evidence="7">
    <location>
        <begin position="215"/>
        <end position="235"/>
    </location>
</feature>
<dbReference type="Proteomes" id="UP001183176">
    <property type="component" value="Unassembled WGS sequence"/>
</dbReference>
<dbReference type="Gene3D" id="1.20.1720.10">
    <property type="entry name" value="Multidrug resistance protein D"/>
    <property type="match status" value="1"/>
</dbReference>
<accession>A0ABU2J722</accession>
<dbReference type="PANTHER" id="PTHR42718">
    <property type="entry name" value="MAJOR FACILITATOR SUPERFAMILY MULTIDRUG TRANSPORTER MFSC"/>
    <property type="match status" value="1"/>
</dbReference>
<evidence type="ECO:0000313" key="10">
    <source>
        <dbReference type="Proteomes" id="UP001183176"/>
    </source>
</evidence>
<evidence type="ECO:0000256" key="5">
    <source>
        <dbReference type="ARBA" id="ARBA00022989"/>
    </source>
</evidence>
<dbReference type="InterPro" id="IPR011701">
    <property type="entry name" value="MFS"/>
</dbReference>
<evidence type="ECO:0000259" key="8">
    <source>
        <dbReference type="PROSITE" id="PS50850"/>
    </source>
</evidence>
<dbReference type="InterPro" id="IPR036259">
    <property type="entry name" value="MFS_trans_sf"/>
</dbReference>
<proteinExistence type="predicted"/>